<evidence type="ECO:0000313" key="4">
    <source>
        <dbReference type="EMBL" id="KAF3451985.1"/>
    </source>
</evidence>
<dbReference type="OrthoDB" id="5835829at2759"/>
<protein>
    <recommendedName>
        <fullName evidence="6">Glycosyltransferase</fullName>
    </recommendedName>
</protein>
<name>A0A8K0MNL5_9ROSA</name>
<dbReference type="SUPFAM" id="SSF53756">
    <property type="entry name" value="UDP-Glycosyltransferase/glycogen phosphorylase"/>
    <property type="match status" value="1"/>
</dbReference>
<dbReference type="PANTHER" id="PTHR11926:SF1392">
    <property type="entry name" value="GLYCOSYLTRANSFERASE"/>
    <property type="match status" value="1"/>
</dbReference>
<dbReference type="FunFam" id="3.40.50.2000:FF:000040">
    <property type="entry name" value="UDP-glycosyltransferase 76C1"/>
    <property type="match status" value="1"/>
</dbReference>
<evidence type="ECO:0000313" key="5">
    <source>
        <dbReference type="Proteomes" id="UP000796880"/>
    </source>
</evidence>
<keyword evidence="3" id="KW-0328">Glycosyltransferase</keyword>
<dbReference type="PANTHER" id="PTHR11926">
    <property type="entry name" value="GLUCOSYL/GLUCURONOSYL TRANSFERASES"/>
    <property type="match status" value="1"/>
</dbReference>
<keyword evidence="2 3" id="KW-0808">Transferase</keyword>
<dbReference type="PROSITE" id="PS00375">
    <property type="entry name" value="UDPGT"/>
    <property type="match status" value="1"/>
</dbReference>
<dbReference type="Gene3D" id="3.40.50.2000">
    <property type="entry name" value="Glycogen Phosphorylase B"/>
    <property type="match status" value="2"/>
</dbReference>
<gene>
    <name evidence="4" type="ORF">FNV43_RR08081</name>
</gene>
<reference evidence="4" key="1">
    <citation type="submission" date="2020-03" db="EMBL/GenBank/DDBJ databases">
        <title>A high-quality chromosome-level genome assembly of a woody plant with both climbing and erect habits, Rhamnella rubrinervis.</title>
        <authorList>
            <person name="Lu Z."/>
            <person name="Yang Y."/>
            <person name="Zhu X."/>
            <person name="Sun Y."/>
        </authorList>
    </citation>
    <scope>NUCLEOTIDE SEQUENCE</scope>
    <source>
        <strain evidence="4">BYM</strain>
        <tissue evidence="4">Leaf</tissue>
    </source>
</reference>
<comment type="caution">
    <text evidence="4">The sequence shown here is derived from an EMBL/GenBank/DDBJ whole genome shotgun (WGS) entry which is preliminary data.</text>
</comment>
<organism evidence="4 5">
    <name type="scientific">Rhamnella rubrinervis</name>
    <dbReference type="NCBI Taxonomy" id="2594499"/>
    <lineage>
        <taxon>Eukaryota</taxon>
        <taxon>Viridiplantae</taxon>
        <taxon>Streptophyta</taxon>
        <taxon>Embryophyta</taxon>
        <taxon>Tracheophyta</taxon>
        <taxon>Spermatophyta</taxon>
        <taxon>Magnoliopsida</taxon>
        <taxon>eudicotyledons</taxon>
        <taxon>Gunneridae</taxon>
        <taxon>Pentapetalae</taxon>
        <taxon>rosids</taxon>
        <taxon>fabids</taxon>
        <taxon>Rosales</taxon>
        <taxon>Rhamnaceae</taxon>
        <taxon>rhamnoid group</taxon>
        <taxon>Rhamneae</taxon>
        <taxon>Rhamnella</taxon>
    </lineage>
</organism>
<keyword evidence="5" id="KW-1185">Reference proteome</keyword>
<sequence length="399" mass="45289">MASKTISDCSDVDVVVCWLFLGLAIVDRVLAVSATEVADELRIPIMQFSVINACGGWAITSIRYLVETGQLPIREEDMDKLVTGVSGMESFLRFRDLPGFCRDRQLTQSLAQSSHIINRAQGLIINTFEELEGPILAHIRTRCPNIYSIGPMHTLLELKLKLTNKQLSYQSNSNSVFQTDRNCMTWLDAQPLNSVIYVSFGSVSVMTRDQLLEFWYGLVNSKKRFLFVIRPGLLYKDDNEVDGNNNNNNIVADLMEGKEYRGRVVEWTPQEEVLEHPAVGGFLTQGGWNSTLESIIAGVPMICWPCQAEQYVTSRYVSEVWKIGMDMKDVCDRNIVEKMVNDVMGERRDEFVRAIDEIRRMAIECVGEEGSSYSNFDRLVEDIYKINNKPSMPSETRTD</sequence>
<comment type="similarity">
    <text evidence="1 3">Belongs to the UDP-glycosyltransferase family.</text>
</comment>
<dbReference type="Proteomes" id="UP000796880">
    <property type="component" value="Unassembled WGS sequence"/>
</dbReference>
<dbReference type="Pfam" id="PF00201">
    <property type="entry name" value="UDPGT"/>
    <property type="match status" value="1"/>
</dbReference>
<dbReference type="EMBL" id="VOIH02000003">
    <property type="protein sequence ID" value="KAF3451985.1"/>
    <property type="molecule type" value="Genomic_DNA"/>
</dbReference>
<dbReference type="InterPro" id="IPR002213">
    <property type="entry name" value="UDP_glucos_trans"/>
</dbReference>
<evidence type="ECO:0000256" key="3">
    <source>
        <dbReference type="RuleBase" id="RU003718"/>
    </source>
</evidence>
<proteinExistence type="inferred from homology"/>
<evidence type="ECO:0008006" key="6">
    <source>
        <dbReference type="Google" id="ProtNLM"/>
    </source>
</evidence>
<dbReference type="GO" id="GO:0080043">
    <property type="term" value="F:quercetin 3-O-glucosyltransferase activity"/>
    <property type="evidence" value="ECO:0007669"/>
    <property type="project" value="TreeGrafter"/>
</dbReference>
<dbReference type="InterPro" id="IPR035595">
    <property type="entry name" value="UDP_glycos_trans_CS"/>
</dbReference>
<evidence type="ECO:0000256" key="1">
    <source>
        <dbReference type="ARBA" id="ARBA00009995"/>
    </source>
</evidence>
<dbReference type="AlphaFoldDB" id="A0A8K0MNL5"/>
<accession>A0A8K0MNL5</accession>
<dbReference type="GO" id="GO:0080044">
    <property type="term" value="F:quercetin 7-O-glucosyltransferase activity"/>
    <property type="evidence" value="ECO:0007669"/>
    <property type="project" value="TreeGrafter"/>
</dbReference>
<evidence type="ECO:0000256" key="2">
    <source>
        <dbReference type="ARBA" id="ARBA00022679"/>
    </source>
</evidence>
<dbReference type="CDD" id="cd03784">
    <property type="entry name" value="GT1_Gtf-like"/>
    <property type="match status" value="1"/>
</dbReference>